<dbReference type="SUPFAM" id="SSF54593">
    <property type="entry name" value="Glyoxalase/Bleomycin resistance protein/Dihydroxybiphenyl dioxygenase"/>
    <property type="match status" value="1"/>
</dbReference>
<dbReference type="RefSeq" id="WP_092986700.1">
    <property type="nucleotide sequence ID" value="NZ_FNFY01000015.1"/>
</dbReference>
<dbReference type="PANTHER" id="PTHR36437:SF2">
    <property type="entry name" value="GLYOXALASE_BLEOMYCIN RESISTANCE PROTEIN_DIOXYGENASE"/>
    <property type="match status" value="1"/>
</dbReference>
<dbReference type="AlphaFoldDB" id="A0A1G9G4J4"/>
<dbReference type="PANTHER" id="PTHR36437">
    <property type="entry name" value="GLYOXALASE/BLEOMYCIN RESISTANCE PROTEIN/DIOXYGENASE"/>
    <property type="match status" value="1"/>
</dbReference>
<organism evidence="2 3">
    <name type="scientific">Lacicoccus qingdaonensis</name>
    <dbReference type="NCBI Taxonomy" id="576118"/>
    <lineage>
        <taxon>Bacteria</taxon>
        <taxon>Bacillati</taxon>
        <taxon>Bacillota</taxon>
        <taxon>Bacilli</taxon>
        <taxon>Bacillales</taxon>
        <taxon>Salinicoccaceae</taxon>
        <taxon>Lacicoccus</taxon>
    </lineage>
</organism>
<dbReference type="EMBL" id="FNFY01000015">
    <property type="protein sequence ID" value="SDK95535.1"/>
    <property type="molecule type" value="Genomic_DNA"/>
</dbReference>
<dbReference type="Gene3D" id="3.10.180.10">
    <property type="entry name" value="2,3-Dihydroxybiphenyl 1,2-Dioxygenase, domain 1"/>
    <property type="match status" value="1"/>
</dbReference>
<dbReference type="Pfam" id="PF00903">
    <property type="entry name" value="Glyoxalase"/>
    <property type="match status" value="1"/>
</dbReference>
<dbReference type="OrthoDB" id="9803079at2"/>
<reference evidence="3" key="1">
    <citation type="submission" date="2016-10" db="EMBL/GenBank/DDBJ databases">
        <authorList>
            <person name="Varghese N."/>
            <person name="Submissions S."/>
        </authorList>
    </citation>
    <scope>NUCLEOTIDE SEQUENCE [LARGE SCALE GENOMIC DNA]</scope>
    <source>
        <strain evidence="3">CGMCC 1.8895</strain>
    </source>
</reference>
<keyword evidence="2" id="KW-0456">Lyase</keyword>
<accession>A0A1G9G4J4</accession>
<dbReference type="InterPro" id="IPR004360">
    <property type="entry name" value="Glyas_Fos-R_dOase_dom"/>
</dbReference>
<evidence type="ECO:0000313" key="2">
    <source>
        <dbReference type="EMBL" id="SDK95535.1"/>
    </source>
</evidence>
<protein>
    <submittedName>
        <fullName evidence="2">Lactoylglutathione lyase</fullName>
    </submittedName>
</protein>
<evidence type="ECO:0000313" key="3">
    <source>
        <dbReference type="Proteomes" id="UP000199008"/>
    </source>
</evidence>
<dbReference type="Proteomes" id="UP000199008">
    <property type="component" value="Unassembled WGS sequence"/>
</dbReference>
<dbReference type="InterPro" id="IPR029068">
    <property type="entry name" value="Glyas_Bleomycin-R_OHBP_Dase"/>
</dbReference>
<feature type="domain" description="VOC" evidence="1">
    <location>
        <begin position="4"/>
        <end position="125"/>
    </location>
</feature>
<evidence type="ECO:0000259" key="1">
    <source>
        <dbReference type="PROSITE" id="PS51819"/>
    </source>
</evidence>
<sequence>MIDGLKSVMLYVDNQEQSVAFWTKDLGFVIKSEDIIYDDYKSVEVAPSLDSQTSIVIFDKAFIREASPEVNLGTPSLMFQVKNLDELYADFKNKGIRCGDIVETPDGRVFNFSDDEENYFAVNEVK</sequence>
<keyword evidence="3" id="KW-1185">Reference proteome</keyword>
<name>A0A1G9G4J4_9BACL</name>
<gene>
    <name evidence="2" type="ORF">SAMN05216216_11531</name>
</gene>
<dbReference type="STRING" id="576118.SAMN05216216_11531"/>
<proteinExistence type="predicted"/>
<dbReference type="PROSITE" id="PS51819">
    <property type="entry name" value="VOC"/>
    <property type="match status" value="1"/>
</dbReference>
<dbReference type="InterPro" id="IPR037523">
    <property type="entry name" value="VOC_core"/>
</dbReference>
<dbReference type="GO" id="GO:0016829">
    <property type="term" value="F:lyase activity"/>
    <property type="evidence" value="ECO:0007669"/>
    <property type="project" value="UniProtKB-KW"/>
</dbReference>